<accession>A0A7S2C867</accession>
<feature type="compositionally biased region" description="Basic and acidic residues" evidence="1">
    <location>
        <begin position="240"/>
        <end position="253"/>
    </location>
</feature>
<gene>
    <name evidence="2" type="ORF">CBRE1094_LOCUS7074</name>
</gene>
<feature type="region of interest" description="Disordered" evidence="1">
    <location>
        <begin position="390"/>
        <end position="415"/>
    </location>
</feature>
<feature type="compositionally biased region" description="Basic and acidic residues" evidence="1">
    <location>
        <begin position="391"/>
        <end position="401"/>
    </location>
</feature>
<dbReference type="EMBL" id="HBGU01012937">
    <property type="protein sequence ID" value="CAD9418574.1"/>
    <property type="molecule type" value="Transcribed_RNA"/>
</dbReference>
<name>A0A7S2C867_9EUKA</name>
<feature type="compositionally biased region" description="Low complexity" evidence="1">
    <location>
        <begin position="402"/>
        <end position="412"/>
    </location>
</feature>
<feature type="region of interest" description="Disordered" evidence="1">
    <location>
        <begin position="206"/>
        <end position="269"/>
    </location>
</feature>
<sequence>MVRATATCKPIVALIDPDASRGGLTLEQVHERLVQAEGFYAKWGFATCTSAVAAAVTTSSVTTSAIASTFLTATITTAAVTAATVIATGRAATTNADAANPTPSAQELYESLFAEPPIEWNRLGCFQDVTMRLIAEAILPAERSGRTYVQGELVNCSPTLSLPTGDASFHVYCSPHNPGAADLMAELAEAHGLRIEKAQAGGTALGGGTAFKEGAAPAPASASETSQHPGGVRWSRRAHREMTSKEKTNRERTSQMSTRGRRGGGSRATQAPLEVTSMLEDLPRCQQFVLLLTGQTWTGGERSAALAAEVEMAMQLEIPILLAHEMPGLGQEGRHGVEFSTFFACDEGATPNSLLRAGIYSKIATALKGGAWRKASMVLLLQGVQSANNAELKEASKDERSTTLGARSSTSSRRGRLTLRPVVSVRSRANRAAKQLADMLPDPQAEKRTTYDEVLRHVATESAASTDVAEVV</sequence>
<organism evidence="2">
    <name type="scientific">Haptolina brevifila</name>
    <dbReference type="NCBI Taxonomy" id="156173"/>
    <lineage>
        <taxon>Eukaryota</taxon>
        <taxon>Haptista</taxon>
        <taxon>Haptophyta</taxon>
        <taxon>Prymnesiophyceae</taxon>
        <taxon>Prymnesiales</taxon>
        <taxon>Prymnesiaceae</taxon>
        <taxon>Haptolina</taxon>
    </lineage>
</organism>
<evidence type="ECO:0000256" key="1">
    <source>
        <dbReference type="SAM" id="MobiDB-lite"/>
    </source>
</evidence>
<reference evidence="2" key="1">
    <citation type="submission" date="2021-01" db="EMBL/GenBank/DDBJ databases">
        <authorList>
            <person name="Corre E."/>
            <person name="Pelletier E."/>
            <person name="Niang G."/>
            <person name="Scheremetjew M."/>
            <person name="Finn R."/>
            <person name="Kale V."/>
            <person name="Holt S."/>
            <person name="Cochrane G."/>
            <person name="Meng A."/>
            <person name="Brown T."/>
            <person name="Cohen L."/>
        </authorList>
    </citation>
    <scope>NUCLEOTIDE SEQUENCE</scope>
    <source>
        <strain evidence="2">UTEX LB 985</strain>
    </source>
</reference>
<dbReference type="AlphaFoldDB" id="A0A7S2C867"/>
<proteinExistence type="predicted"/>
<protein>
    <submittedName>
        <fullName evidence="2">Uncharacterized protein</fullName>
    </submittedName>
</protein>
<evidence type="ECO:0000313" key="2">
    <source>
        <dbReference type="EMBL" id="CAD9418574.1"/>
    </source>
</evidence>